<dbReference type="InterPro" id="IPR000465">
    <property type="entry name" value="XPA/RAD14"/>
</dbReference>
<evidence type="ECO:0000256" key="10">
    <source>
        <dbReference type="SAM" id="MobiDB-lite"/>
    </source>
</evidence>
<dbReference type="GO" id="GO:0006284">
    <property type="term" value="P:base-excision repair"/>
    <property type="evidence" value="ECO:0007669"/>
    <property type="project" value="TreeGrafter"/>
</dbReference>
<dbReference type="GO" id="GO:0070914">
    <property type="term" value="P:UV-damage excision repair"/>
    <property type="evidence" value="ECO:0007669"/>
    <property type="project" value="TreeGrafter"/>
</dbReference>
<dbReference type="SUPFAM" id="SSF46955">
    <property type="entry name" value="Putative DNA-binding domain"/>
    <property type="match status" value="1"/>
</dbReference>
<comment type="caution">
    <text evidence="12">The sequence shown here is derived from an EMBL/GenBank/DDBJ whole genome shotgun (WGS) entry which is preliminary data.</text>
</comment>
<dbReference type="GO" id="GO:0000110">
    <property type="term" value="C:nucleotide-excision repair factor 1 complex"/>
    <property type="evidence" value="ECO:0007669"/>
    <property type="project" value="TreeGrafter"/>
</dbReference>
<keyword evidence="6" id="KW-0862">Zinc</keyword>
<keyword evidence="9" id="KW-0539">Nucleus</keyword>
<keyword evidence="5" id="KW-0863">Zinc-finger</keyword>
<evidence type="ECO:0000256" key="8">
    <source>
        <dbReference type="ARBA" id="ARBA00023204"/>
    </source>
</evidence>
<evidence type="ECO:0000256" key="7">
    <source>
        <dbReference type="ARBA" id="ARBA00023125"/>
    </source>
</evidence>
<protein>
    <submittedName>
        <fullName evidence="12">DNA repair protein complementing XP-A cells homolog</fullName>
    </submittedName>
</protein>
<dbReference type="OrthoDB" id="68328at2759"/>
<evidence type="ECO:0000256" key="5">
    <source>
        <dbReference type="ARBA" id="ARBA00022771"/>
    </source>
</evidence>
<dbReference type="GO" id="GO:0000715">
    <property type="term" value="P:nucleotide-excision repair, DNA damage recognition"/>
    <property type="evidence" value="ECO:0007669"/>
    <property type="project" value="TreeGrafter"/>
</dbReference>
<comment type="subcellular location">
    <subcellularLocation>
        <location evidence="1">Nucleus</location>
    </subcellularLocation>
</comment>
<dbReference type="GO" id="GO:0008270">
    <property type="term" value="F:zinc ion binding"/>
    <property type="evidence" value="ECO:0007669"/>
    <property type="project" value="UniProtKB-KW"/>
</dbReference>
<comment type="similarity">
    <text evidence="2">Belongs to the XPA family.</text>
</comment>
<evidence type="ECO:0000256" key="4">
    <source>
        <dbReference type="ARBA" id="ARBA00022763"/>
    </source>
</evidence>
<evidence type="ECO:0000256" key="9">
    <source>
        <dbReference type="ARBA" id="ARBA00023242"/>
    </source>
</evidence>
<dbReference type="GO" id="GO:1901255">
    <property type="term" value="P:nucleotide-excision repair involved in interstrand cross-link repair"/>
    <property type="evidence" value="ECO:0007669"/>
    <property type="project" value="TreeGrafter"/>
</dbReference>
<evidence type="ECO:0000256" key="6">
    <source>
        <dbReference type="ARBA" id="ARBA00022833"/>
    </source>
</evidence>
<evidence type="ECO:0000259" key="11">
    <source>
        <dbReference type="Pfam" id="PF05181"/>
    </source>
</evidence>
<dbReference type="AlphaFoldDB" id="A0A4C1UGQ2"/>
<dbReference type="InterPro" id="IPR022656">
    <property type="entry name" value="XPA_C"/>
</dbReference>
<dbReference type="Gene3D" id="3.90.530.10">
    <property type="entry name" value="XPA C-terminal domain"/>
    <property type="match status" value="1"/>
</dbReference>
<dbReference type="InterPro" id="IPR009061">
    <property type="entry name" value="DNA-bd_dom_put_sf"/>
</dbReference>
<dbReference type="Proteomes" id="UP000299102">
    <property type="component" value="Unassembled WGS sequence"/>
</dbReference>
<accession>A0A4C1UGQ2</accession>
<evidence type="ECO:0000256" key="2">
    <source>
        <dbReference type="ARBA" id="ARBA00005548"/>
    </source>
</evidence>
<sequence>MDNSSESKSDMILSTAQRARMERNRLRALALRDAKLVPQAISAVANCTSNTEGSVIRLGGARLLDTGGGFLLNADADDADDGSSHEPTPAVLKRPAPIVDVNARPPCRECDQPIAHSYLFDTFDYAICDSCRDDEGAHALMTRTEAKAQYLLQDCDLDIRPPPLRCVLRANPHNPRGARMRLYLRAAVEERALLVWGSEEALRAELERRDRRRERLQHGKYARQLRTLRMDVRGSLYERRLGARTHVHTFGAEQRDEDNEDSFWRRCEGCGHMERYEKM</sequence>
<dbReference type="GO" id="GO:0003684">
    <property type="term" value="F:damaged DNA binding"/>
    <property type="evidence" value="ECO:0007669"/>
    <property type="project" value="InterPro"/>
</dbReference>
<feature type="region of interest" description="Disordered" evidence="10">
    <location>
        <begin position="75"/>
        <end position="94"/>
    </location>
</feature>
<dbReference type="InterPro" id="IPR037129">
    <property type="entry name" value="XPA_sf"/>
</dbReference>
<keyword evidence="7" id="KW-0238">DNA-binding</keyword>
<name>A0A4C1UGQ2_EUMVA</name>
<keyword evidence="8" id="KW-0234">DNA repair</keyword>
<proteinExistence type="inferred from homology"/>
<evidence type="ECO:0000313" key="13">
    <source>
        <dbReference type="Proteomes" id="UP000299102"/>
    </source>
</evidence>
<keyword evidence="4" id="KW-0227">DNA damage</keyword>
<organism evidence="12 13">
    <name type="scientific">Eumeta variegata</name>
    <name type="common">Bagworm moth</name>
    <name type="synonym">Eumeta japonica</name>
    <dbReference type="NCBI Taxonomy" id="151549"/>
    <lineage>
        <taxon>Eukaryota</taxon>
        <taxon>Metazoa</taxon>
        <taxon>Ecdysozoa</taxon>
        <taxon>Arthropoda</taxon>
        <taxon>Hexapoda</taxon>
        <taxon>Insecta</taxon>
        <taxon>Pterygota</taxon>
        <taxon>Neoptera</taxon>
        <taxon>Endopterygota</taxon>
        <taxon>Lepidoptera</taxon>
        <taxon>Glossata</taxon>
        <taxon>Ditrysia</taxon>
        <taxon>Tineoidea</taxon>
        <taxon>Psychidae</taxon>
        <taxon>Oiketicinae</taxon>
        <taxon>Eumeta</taxon>
    </lineage>
</organism>
<keyword evidence="3" id="KW-0479">Metal-binding</keyword>
<keyword evidence="13" id="KW-1185">Reference proteome</keyword>
<dbReference type="Pfam" id="PF01286">
    <property type="entry name" value="XPA_N"/>
    <property type="match status" value="1"/>
</dbReference>
<dbReference type="InterPro" id="IPR022652">
    <property type="entry name" value="Znf_XPA_CS"/>
</dbReference>
<dbReference type="CDD" id="cd21076">
    <property type="entry name" value="DBD_XPA"/>
    <property type="match status" value="1"/>
</dbReference>
<dbReference type="PANTHER" id="PTHR10142">
    <property type="entry name" value="DNA REPAIR PROTEIN COMPLEMENTING XP-A CELLS"/>
    <property type="match status" value="1"/>
</dbReference>
<gene>
    <name evidence="12" type="primary">Xpac</name>
    <name evidence="12" type="ORF">EVAR_19645_1</name>
</gene>
<feature type="domain" description="XPA C-terminal" evidence="11">
    <location>
        <begin position="138"/>
        <end position="187"/>
    </location>
</feature>
<dbReference type="NCBIfam" id="TIGR00598">
    <property type="entry name" value="rad14"/>
    <property type="match status" value="1"/>
</dbReference>
<dbReference type="PANTHER" id="PTHR10142:SF0">
    <property type="entry name" value="DNA REPAIR PROTEIN COMPLEMENTING XP-A CELLS"/>
    <property type="match status" value="1"/>
</dbReference>
<reference evidence="12 13" key="1">
    <citation type="journal article" date="2019" name="Commun. Biol.">
        <title>The bagworm genome reveals a unique fibroin gene that provides high tensile strength.</title>
        <authorList>
            <person name="Kono N."/>
            <person name="Nakamura H."/>
            <person name="Ohtoshi R."/>
            <person name="Tomita M."/>
            <person name="Numata K."/>
            <person name="Arakawa K."/>
        </authorList>
    </citation>
    <scope>NUCLEOTIDE SEQUENCE [LARGE SCALE GENOMIC DNA]</scope>
</reference>
<evidence type="ECO:0000256" key="1">
    <source>
        <dbReference type="ARBA" id="ARBA00004123"/>
    </source>
</evidence>
<dbReference type="Pfam" id="PF05181">
    <property type="entry name" value="XPA_C"/>
    <property type="match status" value="1"/>
</dbReference>
<dbReference type="SUPFAM" id="SSF57716">
    <property type="entry name" value="Glucocorticoid receptor-like (DNA-binding domain)"/>
    <property type="match status" value="1"/>
</dbReference>
<dbReference type="EMBL" id="BGZK01000169">
    <property type="protein sequence ID" value="GBP25162.1"/>
    <property type="molecule type" value="Genomic_DNA"/>
</dbReference>
<evidence type="ECO:0000313" key="12">
    <source>
        <dbReference type="EMBL" id="GBP25162.1"/>
    </source>
</evidence>
<dbReference type="STRING" id="151549.A0A4C1UGQ2"/>
<evidence type="ECO:0000256" key="3">
    <source>
        <dbReference type="ARBA" id="ARBA00022723"/>
    </source>
</evidence>